<evidence type="ECO:0000313" key="2">
    <source>
        <dbReference type="EMBL" id="CAB9496661.1"/>
    </source>
</evidence>
<sequence length="200" mass="22896">MRSSTECLTMATPASHANLSVRRSALLRRRTQMQKMTSFRLPKEATSALLHFHSEDMDEPENDTCEKDEVSGLKRRKMALQRNKRCMTSFRLPKDKTQALLKFNVKAQEHAGSEQQEEELSSPTKTATNATKKSRRCRLLQTHKQKSRMNSFRLPKETTKPLLQQKIEDLDSGTTHGREDQAAMPTTQLMRQSSFSARTA</sequence>
<feature type="region of interest" description="Disordered" evidence="1">
    <location>
        <begin position="108"/>
        <end position="200"/>
    </location>
</feature>
<proteinExistence type="predicted"/>
<feature type="compositionally biased region" description="Basic residues" evidence="1">
    <location>
        <begin position="132"/>
        <end position="147"/>
    </location>
</feature>
<protein>
    <submittedName>
        <fullName evidence="2">Uncharacterized protein</fullName>
    </submittedName>
</protein>
<comment type="caution">
    <text evidence="2">The sequence shown here is derived from an EMBL/GenBank/DDBJ whole genome shotgun (WGS) entry which is preliminary data.</text>
</comment>
<dbReference type="AlphaFoldDB" id="A0A9N8H0X8"/>
<accession>A0A9N8H0X8</accession>
<feature type="compositionally biased region" description="Polar residues" evidence="1">
    <location>
        <begin position="184"/>
        <end position="200"/>
    </location>
</feature>
<gene>
    <name evidence="2" type="ORF">SEMRO_7_G006310.1</name>
</gene>
<dbReference type="Proteomes" id="UP001153069">
    <property type="component" value="Unassembled WGS sequence"/>
</dbReference>
<evidence type="ECO:0000256" key="1">
    <source>
        <dbReference type="SAM" id="MobiDB-lite"/>
    </source>
</evidence>
<organism evidence="2 3">
    <name type="scientific">Seminavis robusta</name>
    <dbReference type="NCBI Taxonomy" id="568900"/>
    <lineage>
        <taxon>Eukaryota</taxon>
        <taxon>Sar</taxon>
        <taxon>Stramenopiles</taxon>
        <taxon>Ochrophyta</taxon>
        <taxon>Bacillariophyta</taxon>
        <taxon>Bacillariophyceae</taxon>
        <taxon>Bacillariophycidae</taxon>
        <taxon>Naviculales</taxon>
        <taxon>Naviculaceae</taxon>
        <taxon>Seminavis</taxon>
    </lineage>
</organism>
<feature type="compositionally biased region" description="Polar residues" evidence="1">
    <location>
        <begin position="121"/>
        <end position="131"/>
    </location>
</feature>
<dbReference type="EMBL" id="CAICTM010000007">
    <property type="protein sequence ID" value="CAB9496661.1"/>
    <property type="molecule type" value="Genomic_DNA"/>
</dbReference>
<keyword evidence="3" id="KW-1185">Reference proteome</keyword>
<name>A0A9N8H0X8_9STRA</name>
<evidence type="ECO:0000313" key="3">
    <source>
        <dbReference type="Proteomes" id="UP001153069"/>
    </source>
</evidence>
<reference evidence="2" key="1">
    <citation type="submission" date="2020-06" db="EMBL/GenBank/DDBJ databases">
        <authorList>
            <consortium name="Plant Systems Biology data submission"/>
        </authorList>
    </citation>
    <scope>NUCLEOTIDE SEQUENCE</scope>
    <source>
        <strain evidence="2">D6</strain>
    </source>
</reference>